<feature type="region of interest" description="Disordered" evidence="1">
    <location>
        <begin position="30"/>
        <end position="50"/>
    </location>
</feature>
<feature type="chain" id="PRO_5044831362" description="Glycine-rich protein" evidence="2">
    <location>
        <begin position="22"/>
        <end position="117"/>
    </location>
</feature>
<feature type="region of interest" description="Disordered" evidence="1">
    <location>
        <begin position="65"/>
        <end position="117"/>
    </location>
</feature>
<protein>
    <recommendedName>
        <fullName evidence="5">Glycine-rich protein</fullName>
    </recommendedName>
</protein>
<evidence type="ECO:0000256" key="2">
    <source>
        <dbReference type="SAM" id="SignalP"/>
    </source>
</evidence>
<dbReference type="EMBL" id="JANQDX010000017">
    <property type="protein sequence ID" value="KAL0907999.1"/>
    <property type="molecule type" value="Genomic_DNA"/>
</dbReference>
<comment type="caution">
    <text evidence="3">The sequence shown here is derived from an EMBL/GenBank/DDBJ whole genome shotgun (WGS) entry which is preliminary data.</text>
</comment>
<keyword evidence="2" id="KW-0732">Signal</keyword>
<evidence type="ECO:0008006" key="5">
    <source>
        <dbReference type="Google" id="ProtNLM"/>
    </source>
</evidence>
<evidence type="ECO:0000256" key="1">
    <source>
        <dbReference type="SAM" id="MobiDB-lite"/>
    </source>
</evidence>
<feature type="compositionally biased region" description="Gly residues" evidence="1">
    <location>
        <begin position="86"/>
        <end position="108"/>
    </location>
</feature>
<feature type="compositionally biased region" description="Polar residues" evidence="1">
    <location>
        <begin position="30"/>
        <end position="39"/>
    </location>
</feature>
<keyword evidence="4" id="KW-1185">Reference proteome</keyword>
<dbReference type="AlphaFoldDB" id="A0ABD0U656"/>
<accession>A0ABD0U656</accession>
<name>A0ABD0U656_DENTH</name>
<proteinExistence type="predicted"/>
<reference evidence="3 4" key="1">
    <citation type="journal article" date="2024" name="Plant Biotechnol. J.">
        <title>Dendrobium thyrsiflorum genome and its molecular insights into genes involved in important horticultural traits.</title>
        <authorList>
            <person name="Chen B."/>
            <person name="Wang J.Y."/>
            <person name="Zheng P.J."/>
            <person name="Li K.L."/>
            <person name="Liang Y.M."/>
            <person name="Chen X.F."/>
            <person name="Zhang C."/>
            <person name="Zhao X."/>
            <person name="He X."/>
            <person name="Zhang G.Q."/>
            <person name="Liu Z.J."/>
            <person name="Xu Q."/>
        </authorList>
    </citation>
    <scope>NUCLEOTIDE SEQUENCE [LARGE SCALE GENOMIC DNA]</scope>
    <source>
        <strain evidence="3">GZMU011</strain>
    </source>
</reference>
<organism evidence="3 4">
    <name type="scientific">Dendrobium thyrsiflorum</name>
    <name type="common">Pinecone-like raceme dendrobium</name>
    <name type="synonym">Orchid</name>
    <dbReference type="NCBI Taxonomy" id="117978"/>
    <lineage>
        <taxon>Eukaryota</taxon>
        <taxon>Viridiplantae</taxon>
        <taxon>Streptophyta</taxon>
        <taxon>Embryophyta</taxon>
        <taxon>Tracheophyta</taxon>
        <taxon>Spermatophyta</taxon>
        <taxon>Magnoliopsida</taxon>
        <taxon>Liliopsida</taxon>
        <taxon>Asparagales</taxon>
        <taxon>Orchidaceae</taxon>
        <taxon>Epidendroideae</taxon>
        <taxon>Malaxideae</taxon>
        <taxon>Dendrobiinae</taxon>
        <taxon>Dendrobium</taxon>
    </lineage>
</organism>
<gene>
    <name evidence="3" type="ORF">M5K25_022460</name>
</gene>
<dbReference type="Proteomes" id="UP001552299">
    <property type="component" value="Unassembled WGS sequence"/>
</dbReference>
<sequence length="117" mass="11240">MATSNKLKALALLVLISISFCLSFARSLKQASKPKSSSGYHVAVDGVRGGDGGVQYRKNIHSWLTPPPFCNGGGGGGDGGGDDGGDGGGGDGGDGGGDGGSGYGGGDDGGGDRGGRH</sequence>
<feature type="signal peptide" evidence="2">
    <location>
        <begin position="1"/>
        <end position="21"/>
    </location>
</feature>
<evidence type="ECO:0000313" key="3">
    <source>
        <dbReference type="EMBL" id="KAL0907999.1"/>
    </source>
</evidence>
<evidence type="ECO:0000313" key="4">
    <source>
        <dbReference type="Proteomes" id="UP001552299"/>
    </source>
</evidence>